<proteinExistence type="predicted"/>
<dbReference type="AlphaFoldDB" id="A0AA41U765"/>
<dbReference type="EMBL" id="JAKFHA010000025">
    <property type="protein sequence ID" value="MCF2531659.1"/>
    <property type="molecule type" value="Genomic_DNA"/>
</dbReference>
<evidence type="ECO:0000313" key="2">
    <source>
        <dbReference type="EMBL" id="MCF2531659.1"/>
    </source>
</evidence>
<comment type="caution">
    <text evidence="2">The sequence shown here is derived from an EMBL/GenBank/DDBJ whole genome shotgun (WGS) entry which is preliminary data.</text>
</comment>
<dbReference type="RefSeq" id="WP_235056305.1">
    <property type="nucleotide sequence ID" value="NZ_JAKFHA010000025.1"/>
</dbReference>
<gene>
    <name evidence="2" type="ORF">LZ495_31190</name>
</gene>
<name>A0AA41U765_9ACTN</name>
<evidence type="ECO:0000256" key="1">
    <source>
        <dbReference type="SAM" id="MobiDB-lite"/>
    </source>
</evidence>
<keyword evidence="3" id="KW-1185">Reference proteome</keyword>
<reference evidence="2" key="1">
    <citation type="submission" date="2022-01" db="EMBL/GenBank/DDBJ databases">
        <title>Genome-Based Taxonomic Classification of the Phylum Actinobacteria.</title>
        <authorList>
            <person name="Gao Y."/>
        </authorList>
    </citation>
    <scope>NUCLEOTIDE SEQUENCE</scope>
    <source>
        <strain evidence="2">KLBMP 8922</strain>
    </source>
</reference>
<evidence type="ECO:0000313" key="3">
    <source>
        <dbReference type="Proteomes" id="UP001165378"/>
    </source>
</evidence>
<accession>A0AA41U765</accession>
<protein>
    <submittedName>
        <fullName evidence="2">Uncharacterized protein</fullName>
    </submittedName>
</protein>
<dbReference type="Proteomes" id="UP001165378">
    <property type="component" value="Unassembled WGS sequence"/>
</dbReference>
<feature type="region of interest" description="Disordered" evidence="1">
    <location>
        <begin position="126"/>
        <end position="149"/>
    </location>
</feature>
<sequence>MRYLAESFILSALGRGKSVEQFLGPVGTLDRPGVGYVEVRPAGHGYEAWLHRAIDADGATWDLTSLPPLAAEGNAGEEDFGLHLLTATDPLDAVAAAEARTGAVRARWVNETKAGDEYRDYVLAGRPATAPDGAPWPSPSTPGYQASTA</sequence>
<organism evidence="2 3">
    <name type="scientific">Yinghuangia soli</name>
    <dbReference type="NCBI Taxonomy" id="2908204"/>
    <lineage>
        <taxon>Bacteria</taxon>
        <taxon>Bacillati</taxon>
        <taxon>Actinomycetota</taxon>
        <taxon>Actinomycetes</taxon>
        <taxon>Kitasatosporales</taxon>
        <taxon>Streptomycetaceae</taxon>
        <taxon>Yinghuangia</taxon>
    </lineage>
</organism>